<organism evidence="1">
    <name type="scientific">Arundo donax</name>
    <name type="common">Giant reed</name>
    <name type="synonym">Donax arundinaceus</name>
    <dbReference type="NCBI Taxonomy" id="35708"/>
    <lineage>
        <taxon>Eukaryota</taxon>
        <taxon>Viridiplantae</taxon>
        <taxon>Streptophyta</taxon>
        <taxon>Embryophyta</taxon>
        <taxon>Tracheophyta</taxon>
        <taxon>Spermatophyta</taxon>
        <taxon>Magnoliopsida</taxon>
        <taxon>Liliopsida</taxon>
        <taxon>Poales</taxon>
        <taxon>Poaceae</taxon>
        <taxon>PACMAD clade</taxon>
        <taxon>Arundinoideae</taxon>
        <taxon>Arundineae</taxon>
        <taxon>Arundo</taxon>
    </lineage>
</organism>
<sequence>MRSCYCFWRSWGRFGWIEFWSCGTEKRRQTTGEADHGMKPYSTVFR</sequence>
<accession>A0A0A8YG52</accession>
<dbReference type="AlphaFoldDB" id="A0A0A8YG52"/>
<reference evidence="1" key="1">
    <citation type="submission" date="2014-09" db="EMBL/GenBank/DDBJ databases">
        <authorList>
            <person name="Magalhaes I.L.F."/>
            <person name="Oliveira U."/>
            <person name="Santos F.R."/>
            <person name="Vidigal T.H.D.A."/>
            <person name="Brescovit A.D."/>
            <person name="Santos A.J."/>
        </authorList>
    </citation>
    <scope>NUCLEOTIDE SEQUENCE</scope>
    <source>
        <tissue evidence="1">Shoot tissue taken approximately 20 cm above the soil surface</tissue>
    </source>
</reference>
<evidence type="ECO:0000313" key="1">
    <source>
        <dbReference type="EMBL" id="JAD24768.1"/>
    </source>
</evidence>
<name>A0A0A8YG52_ARUDO</name>
<proteinExistence type="predicted"/>
<dbReference type="EMBL" id="GBRH01273127">
    <property type="protein sequence ID" value="JAD24768.1"/>
    <property type="molecule type" value="Transcribed_RNA"/>
</dbReference>
<protein>
    <submittedName>
        <fullName evidence="1">Uncharacterized protein</fullName>
    </submittedName>
</protein>
<reference evidence="1" key="2">
    <citation type="journal article" date="2015" name="Data Brief">
        <title>Shoot transcriptome of the giant reed, Arundo donax.</title>
        <authorList>
            <person name="Barrero R.A."/>
            <person name="Guerrero F.D."/>
            <person name="Moolhuijzen P."/>
            <person name="Goolsby J.A."/>
            <person name="Tidwell J."/>
            <person name="Bellgard S.E."/>
            <person name="Bellgard M.I."/>
        </authorList>
    </citation>
    <scope>NUCLEOTIDE SEQUENCE</scope>
    <source>
        <tissue evidence="1">Shoot tissue taken approximately 20 cm above the soil surface</tissue>
    </source>
</reference>